<keyword evidence="2" id="KW-1185">Reference proteome</keyword>
<evidence type="ECO:0008006" key="3">
    <source>
        <dbReference type="Google" id="ProtNLM"/>
    </source>
</evidence>
<evidence type="ECO:0000313" key="1">
    <source>
        <dbReference type="EMBL" id="SDN19318.1"/>
    </source>
</evidence>
<gene>
    <name evidence="1" type="ORF">SAMN04488053_10157</name>
</gene>
<accession>A0A1G9ZD79</accession>
<sequence>MKKKFMLFSAAAVLLTGCSDWEEESTSIRFSHPDVDPYGETFRQLNLGYPMVLEYELRDPDNIMVELEASHYAEGELQEVVGSFGFYGGNEENSSMEGLLGLGILNPGEEGETFVTFADAGSVKSISETPRLLSEEEAAATWATAVEDEQTLELNIGEKEVIAIYRQIEGDSFSTYSLDAESVEEFLQEDPSVILLTAELIDNSSED</sequence>
<name>A0A1G9ZD79_9BACI</name>
<organism evidence="1 2">
    <name type="scientific">Alkalicoccus daliensis</name>
    <dbReference type="NCBI Taxonomy" id="745820"/>
    <lineage>
        <taxon>Bacteria</taxon>
        <taxon>Bacillati</taxon>
        <taxon>Bacillota</taxon>
        <taxon>Bacilli</taxon>
        <taxon>Bacillales</taxon>
        <taxon>Bacillaceae</taxon>
        <taxon>Alkalicoccus</taxon>
    </lineage>
</organism>
<evidence type="ECO:0000313" key="2">
    <source>
        <dbReference type="Proteomes" id="UP000198778"/>
    </source>
</evidence>
<proteinExistence type="predicted"/>
<protein>
    <recommendedName>
        <fullName evidence="3">Lipoprotein</fullName>
    </recommendedName>
</protein>
<dbReference type="EMBL" id="FNIL01000001">
    <property type="protein sequence ID" value="SDN19318.1"/>
    <property type="molecule type" value="Genomic_DNA"/>
</dbReference>
<dbReference type="AlphaFoldDB" id="A0A1G9ZD79"/>
<dbReference type="Proteomes" id="UP000198778">
    <property type="component" value="Unassembled WGS sequence"/>
</dbReference>
<dbReference type="PROSITE" id="PS51257">
    <property type="entry name" value="PROKAR_LIPOPROTEIN"/>
    <property type="match status" value="1"/>
</dbReference>
<dbReference type="RefSeq" id="WP_090839439.1">
    <property type="nucleotide sequence ID" value="NZ_FNIL01000001.1"/>
</dbReference>
<reference evidence="2" key="1">
    <citation type="submission" date="2016-10" db="EMBL/GenBank/DDBJ databases">
        <authorList>
            <person name="Varghese N."/>
            <person name="Submissions S."/>
        </authorList>
    </citation>
    <scope>NUCLEOTIDE SEQUENCE [LARGE SCALE GENOMIC DNA]</scope>
    <source>
        <strain evidence="2">CGMCC 1.10369</strain>
    </source>
</reference>